<feature type="transmembrane region" description="Helical" evidence="1">
    <location>
        <begin position="179"/>
        <end position="199"/>
    </location>
</feature>
<evidence type="ECO:0000256" key="1">
    <source>
        <dbReference type="SAM" id="Phobius"/>
    </source>
</evidence>
<feature type="transmembrane region" description="Helical" evidence="1">
    <location>
        <begin position="488"/>
        <end position="505"/>
    </location>
</feature>
<evidence type="ECO:0000313" key="3">
    <source>
        <dbReference type="Proteomes" id="UP000673375"/>
    </source>
</evidence>
<evidence type="ECO:0000313" key="2">
    <source>
        <dbReference type="EMBL" id="MBP1044653.1"/>
    </source>
</evidence>
<feature type="transmembrane region" description="Helical" evidence="1">
    <location>
        <begin position="346"/>
        <end position="365"/>
    </location>
</feature>
<keyword evidence="1" id="KW-1133">Transmembrane helix</keyword>
<sequence length="520" mass="57789">MNKFKALVQLQVRGYGLNKLRHQSKTKLTAIVIGAVLLTVLAISYLLGIGFLLIEMGLKSYVPGMMVFLSSIICLVLTFMKGSGFLFGFRDFDTLMALPIAPQIITMSKVFSLYLLNLLFSFIALVPSMLLYCWHTQSIWPLLGTLVILPFVPLLPLILGVIVTTVISLIASNFRYQQLVVVLLSLGGVVALMAGSISLTNYDNAQLNELLKNGLLQLESSYPLLKLINSGFSNQPFLLLVFIILSVLPALLFLALLNRYYLQINAKLSLRVRKSVFKLETFKQRNLFRSLLEKEFRLYFSSALYVTNSMIGVILFLAAALSVPFLLDQLRTALPEGMTIQQFLPWLPYVPCLFLGITTTTSAAISMEGKSDWQYASLPIPIGKIYAAKLAVNLLLFLPGLWVGCVALIFSLSLTGFSAFLLFLFPSCFCIFMAMIGLKLNQMYPNFKWTNEQQPIKQSIPVLVTMLIGLLSIVLSVGAAFLLGHSGITILLSSAILLVISYITWRSMHRKNVFVHSSVS</sequence>
<gene>
    <name evidence="2" type="ORF">I6N96_00060</name>
</gene>
<reference evidence="2 3" key="1">
    <citation type="submission" date="2020-12" db="EMBL/GenBank/DDBJ databases">
        <title>Vagococcus allomyrinae sp. nov. and Enterococcus lavae sp. nov., isolated from the larvae of Allomyrina dichotoma.</title>
        <authorList>
            <person name="Lee S.D."/>
        </authorList>
    </citation>
    <scope>NUCLEOTIDE SEQUENCE [LARGE SCALE GENOMIC DNA]</scope>
    <source>
        <strain evidence="2 3">BWM-S5</strain>
    </source>
</reference>
<organism evidence="2 3">
    <name type="scientific">Enterococcus larvae</name>
    <dbReference type="NCBI Taxonomy" id="2794352"/>
    <lineage>
        <taxon>Bacteria</taxon>
        <taxon>Bacillati</taxon>
        <taxon>Bacillota</taxon>
        <taxon>Bacilli</taxon>
        <taxon>Lactobacillales</taxon>
        <taxon>Enterococcaceae</taxon>
        <taxon>Enterococcus</taxon>
    </lineage>
</organism>
<evidence type="ECO:0008006" key="4">
    <source>
        <dbReference type="Google" id="ProtNLM"/>
    </source>
</evidence>
<keyword evidence="3" id="KW-1185">Reference proteome</keyword>
<feature type="transmembrane region" description="Helical" evidence="1">
    <location>
        <begin position="386"/>
        <end position="410"/>
    </location>
</feature>
<accession>A0ABS4CE78</accession>
<feature type="transmembrane region" description="Helical" evidence="1">
    <location>
        <begin position="298"/>
        <end position="326"/>
    </location>
</feature>
<keyword evidence="1" id="KW-0472">Membrane</keyword>
<dbReference type="EMBL" id="JAEDXU010000001">
    <property type="protein sequence ID" value="MBP1044653.1"/>
    <property type="molecule type" value="Genomic_DNA"/>
</dbReference>
<feature type="transmembrane region" description="Helical" evidence="1">
    <location>
        <begin position="138"/>
        <end position="167"/>
    </location>
</feature>
<dbReference type="RefSeq" id="WP_209555462.1">
    <property type="nucleotide sequence ID" value="NZ_JAEDXU010000001.1"/>
</dbReference>
<feature type="transmembrane region" description="Helical" evidence="1">
    <location>
        <begin position="28"/>
        <end position="54"/>
    </location>
</feature>
<feature type="transmembrane region" description="Helical" evidence="1">
    <location>
        <begin position="66"/>
        <end position="89"/>
    </location>
</feature>
<feature type="transmembrane region" description="Helical" evidence="1">
    <location>
        <begin position="416"/>
        <end position="438"/>
    </location>
</feature>
<name>A0ABS4CE78_9ENTE</name>
<dbReference type="Proteomes" id="UP000673375">
    <property type="component" value="Unassembled WGS sequence"/>
</dbReference>
<protein>
    <recommendedName>
        <fullName evidence="4">ABC transporter permease</fullName>
    </recommendedName>
</protein>
<proteinExistence type="predicted"/>
<comment type="caution">
    <text evidence="2">The sequence shown here is derived from an EMBL/GenBank/DDBJ whole genome shotgun (WGS) entry which is preliminary data.</text>
</comment>
<feature type="transmembrane region" description="Helical" evidence="1">
    <location>
        <begin position="237"/>
        <end position="257"/>
    </location>
</feature>
<keyword evidence="1" id="KW-0812">Transmembrane</keyword>
<feature type="transmembrane region" description="Helical" evidence="1">
    <location>
        <begin position="110"/>
        <end position="132"/>
    </location>
</feature>
<feature type="transmembrane region" description="Helical" evidence="1">
    <location>
        <begin position="459"/>
        <end position="482"/>
    </location>
</feature>